<feature type="transmembrane region" description="Helical" evidence="4">
    <location>
        <begin position="173"/>
        <end position="193"/>
    </location>
</feature>
<keyword evidence="1 4" id="KW-0812">Transmembrane</keyword>
<evidence type="ECO:0000313" key="6">
    <source>
        <dbReference type="Proteomes" id="UP001163739"/>
    </source>
</evidence>
<feature type="transmembrane region" description="Helical" evidence="4">
    <location>
        <begin position="246"/>
        <end position="265"/>
    </location>
</feature>
<feature type="transmembrane region" description="Helical" evidence="4">
    <location>
        <begin position="355"/>
        <end position="380"/>
    </location>
</feature>
<feature type="transmembrane region" description="Helical" evidence="4">
    <location>
        <begin position="318"/>
        <end position="343"/>
    </location>
</feature>
<feature type="transmembrane region" description="Helical" evidence="4">
    <location>
        <begin position="76"/>
        <end position="93"/>
    </location>
</feature>
<dbReference type="Proteomes" id="UP001163739">
    <property type="component" value="Chromosome"/>
</dbReference>
<dbReference type="Pfam" id="PF07690">
    <property type="entry name" value="MFS_1"/>
    <property type="match status" value="1"/>
</dbReference>
<evidence type="ECO:0000256" key="4">
    <source>
        <dbReference type="SAM" id="Phobius"/>
    </source>
</evidence>
<organism evidence="5 6">
    <name type="scientific">Alkalimarinus alittae</name>
    <dbReference type="NCBI Taxonomy" id="2961619"/>
    <lineage>
        <taxon>Bacteria</taxon>
        <taxon>Pseudomonadati</taxon>
        <taxon>Pseudomonadota</taxon>
        <taxon>Gammaproteobacteria</taxon>
        <taxon>Alteromonadales</taxon>
        <taxon>Alteromonadaceae</taxon>
        <taxon>Alkalimarinus</taxon>
    </lineage>
</organism>
<reference evidence="5" key="1">
    <citation type="submission" date="2022-06" db="EMBL/GenBank/DDBJ databases">
        <title>Alkalimarinus sp. nov., isolated from gut of a Alitta virens.</title>
        <authorList>
            <person name="Yang A.I."/>
            <person name="Shin N.-R."/>
        </authorList>
    </citation>
    <scope>NUCLEOTIDE SEQUENCE</scope>
    <source>
        <strain evidence="5">A2M4</strain>
    </source>
</reference>
<dbReference type="RefSeq" id="WP_265047753.1">
    <property type="nucleotide sequence ID" value="NZ_CP100390.1"/>
</dbReference>
<feature type="transmembrane region" description="Helical" evidence="4">
    <location>
        <begin position="12"/>
        <end position="37"/>
    </location>
</feature>
<keyword evidence="6" id="KW-1185">Reference proteome</keyword>
<dbReference type="InterPro" id="IPR036259">
    <property type="entry name" value="MFS_trans_sf"/>
</dbReference>
<feature type="transmembrane region" description="Helical" evidence="4">
    <location>
        <begin position="43"/>
        <end position="64"/>
    </location>
</feature>
<dbReference type="InterPro" id="IPR047769">
    <property type="entry name" value="MFS_ArsJ"/>
</dbReference>
<dbReference type="SUPFAM" id="SSF103473">
    <property type="entry name" value="MFS general substrate transporter"/>
    <property type="match status" value="1"/>
</dbReference>
<dbReference type="InterPro" id="IPR011701">
    <property type="entry name" value="MFS"/>
</dbReference>
<dbReference type="Gene3D" id="1.20.1250.20">
    <property type="entry name" value="MFS general substrate transporter like domains"/>
    <property type="match status" value="2"/>
</dbReference>
<feature type="transmembrane region" description="Helical" evidence="4">
    <location>
        <begin position="286"/>
        <end position="306"/>
    </location>
</feature>
<keyword evidence="3 4" id="KW-0472">Membrane</keyword>
<name>A0ABY6N2F8_9ALTE</name>
<evidence type="ECO:0000256" key="3">
    <source>
        <dbReference type="ARBA" id="ARBA00023136"/>
    </source>
</evidence>
<accession>A0ABY6N2F8</accession>
<dbReference type="EMBL" id="CP100390">
    <property type="protein sequence ID" value="UZE96269.1"/>
    <property type="molecule type" value="Genomic_DNA"/>
</dbReference>
<feature type="transmembrane region" description="Helical" evidence="4">
    <location>
        <begin position="386"/>
        <end position="403"/>
    </location>
</feature>
<evidence type="ECO:0000313" key="5">
    <source>
        <dbReference type="EMBL" id="UZE96269.1"/>
    </source>
</evidence>
<gene>
    <name evidence="5" type="primary">arsJ</name>
    <name evidence="5" type="ORF">NKI27_00545</name>
</gene>
<dbReference type="NCBIfam" id="NF033734">
    <property type="entry name" value="MFS_ArsJ"/>
    <property type="match status" value="1"/>
</dbReference>
<dbReference type="PANTHER" id="PTHR23547:SF1">
    <property type="entry name" value="MAJOR FACILITATOR SUPERFAMILY MFS_1"/>
    <property type="match status" value="1"/>
</dbReference>
<sequence length="411" mass="44618">MSGLSQSLKQYLVVTGTYWAFTITDGALRMLVVLYFYQLGYSALEIAMLFLLYEFFGVVTNLFGGWLGARLGLNKTMNLGVLLQIIALAMLAVNPSWLSIPYVMAAQALSGIAKDLNKMSAKSAIKFLLPNQEQKGALYKWVAILTGSKNALKGVGFFLGAALLSWVGFQASLLGMSAALVGVFILSVLLLQGDMGKTQYKPKFTQIFSKSRSINILSAARMCLFGARDVWFVVALPVYFEVVLGWSHTQVGVFMAVWIMGYGFVQGIAPKITGLKHGNIPDGRTAFLWVLPLMLIPLLIAAPLTADELFGELINYEWLVVGGLLLFGVLFAINSSVHSFLILDYAKEEGVSLDVGFYYMANAMGRLLGTILSGAVYQLAGLEACLLVSGLFLLVTAVISVKLPRSYSGLS</sequence>
<protein>
    <submittedName>
        <fullName evidence="5">Organoarsenical effux MFS transporter ArsJ</fullName>
    </submittedName>
</protein>
<keyword evidence="2 4" id="KW-1133">Transmembrane helix</keyword>
<feature type="transmembrane region" description="Helical" evidence="4">
    <location>
        <begin position="138"/>
        <end position="167"/>
    </location>
</feature>
<evidence type="ECO:0000256" key="1">
    <source>
        <dbReference type="ARBA" id="ARBA00022692"/>
    </source>
</evidence>
<proteinExistence type="predicted"/>
<evidence type="ECO:0000256" key="2">
    <source>
        <dbReference type="ARBA" id="ARBA00022989"/>
    </source>
</evidence>
<dbReference type="PANTHER" id="PTHR23547">
    <property type="entry name" value="MAJOR FACILITATOR SUPERFAMILY DOMAIN, GENERAL SUBSTRATE TRANSPORTER"/>
    <property type="match status" value="1"/>
</dbReference>